<gene>
    <name evidence="1" type="ORF">MILVUS5_LOCUS16772</name>
</gene>
<comment type="caution">
    <text evidence="1">The sequence shown here is derived from an EMBL/GenBank/DDBJ whole genome shotgun (WGS) entry which is preliminary data.</text>
</comment>
<sequence length="312" mass="35079">MGCYTILLVTIVSFILLLPNTQGWGEDGHAIVCKIAQSRLSNTAAKAVKKLLPKSANNDLASQCSWADHVRFIYQWSSPLHFADTPDNLCSYKNNRDCIDHKTGTKGRCVVAAISNYTNQLLDFGTDTESQFNLTQALLFLSHFMGDIHQPLHCGFVSDKGGNTIDVHWYKRKQNLHHVWDVSIIETQLERFYDSELGEFIDAIQQNITREWADQVEDWENCGSKDAPCPITYATESSEDACKWAYEDASEGSVLGDDYFLSRFPIVNLRLAQGGVRLAATLNRVFDTQLLVSMIKSKTSSILPKFLPLDQT</sequence>
<reference evidence="1" key="1">
    <citation type="submission" date="2023-10" db="EMBL/GenBank/DDBJ databases">
        <authorList>
            <person name="Rodriguez Cubillos JULIANA M."/>
            <person name="De Vega J."/>
        </authorList>
    </citation>
    <scope>NUCLEOTIDE SEQUENCE</scope>
</reference>
<evidence type="ECO:0000313" key="2">
    <source>
        <dbReference type="Proteomes" id="UP001177021"/>
    </source>
</evidence>
<evidence type="ECO:0000313" key="1">
    <source>
        <dbReference type="EMBL" id="CAJ2648417.1"/>
    </source>
</evidence>
<name>A0ACB0JVS9_TRIPR</name>
<accession>A0ACB0JVS9</accession>
<dbReference type="EMBL" id="CASHSV030000109">
    <property type="protein sequence ID" value="CAJ2648417.1"/>
    <property type="molecule type" value="Genomic_DNA"/>
</dbReference>
<protein>
    <submittedName>
        <fullName evidence="1">Uncharacterized protein</fullName>
    </submittedName>
</protein>
<keyword evidence="2" id="KW-1185">Reference proteome</keyword>
<proteinExistence type="predicted"/>
<dbReference type="Proteomes" id="UP001177021">
    <property type="component" value="Unassembled WGS sequence"/>
</dbReference>
<organism evidence="1 2">
    <name type="scientific">Trifolium pratense</name>
    <name type="common">Red clover</name>
    <dbReference type="NCBI Taxonomy" id="57577"/>
    <lineage>
        <taxon>Eukaryota</taxon>
        <taxon>Viridiplantae</taxon>
        <taxon>Streptophyta</taxon>
        <taxon>Embryophyta</taxon>
        <taxon>Tracheophyta</taxon>
        <taxon>Spermatophyta</taxon>
        <taxon>Magnoliopsida</taxon>
        <taxon>eudicotyledons</taxon>
        <taxon>Gunneridae</taxon>
        <taxon>Pentapetalae</taxon>
        <taxon>rosids</taxon>
        <taxon>fabids</taxon>
        <taxon>Fabales</taxon>
        <taxon>Fabaceae</taxon>
        <taxon>Papilionoideae</taxon>
        <taxon>50 kb inversion clade</taxon>
        <taxon>NPAAA clade</taxon>
        <taxon>Hologalegina</taxon>
        <taxon>IRL clade</taxon>
        <taxon>Trifolieae</taxon>
        <taxon>Trifolium</taxon>
    </lineage>
</organism>